<evidence type="ECO:0000313" key="2">
    <source>
        <dbReference type="EMBL" id="OMJ12382.1"/>
    </source>
</evidence>
<evidence type="ECO:0000256" key="1">
    <source>
        <dbReference type="SAM" id="MobiDB-lite"/>
    </source>
</evidence>
<feature type="compositionally biased region" description="Polar residues" evidence="1">
    <location>
        <begin position="182"/>
        <end position="195"/>
    </location>
</feature>
<dbReference type="OrthoDB" id="5545891at2759"/>
<protein>
    <submittedName>
        <fullName evidence="2">Uncharacterized protein</fullName>
    </submittedName>
</protein>
<dbReference type="EMBL" id="LSSM01005576">
    <property type="protein sequence ID" value="OMJ12382.1"/>
    <property type="molecule type" value="Genomic_DNA"/>
</dbReference>
<sequence>MEQALLDTIAMLTKKFDDLLVIQDANTVEDDGTDHYVSNRALARDLQAYPRLMEVLPSIEVDFFRSPLSDEEKRDIVQSSPRTVDMIYTPPPINDAATAPIKKLDTAYYNVQAFLAQDTRPVDYYMHQLLQDEPEAPTNDPRFLFPTKPGGKKPFRGRQQQASSETAPKTVTIAAMAPVTNQTNLADGSNQQFANYTGGFRGGRGGGRGSARGRHQ</sequence>
<organism evidence="2 3">
    <name type="scientific">Smittium culicis</name>
    <dbReference type="NCBI Taxonomy" id="133412"/>
    <lineage>
        <taxon>Eukaryota</taxon>
        <taxon>Fungi</taxon>
        <taxon>Fungi incertae sedis</taxon>
        <taxon>Zoopagomycota</taxon>
        <taxon>Kickxellomycotina</taxon>
        <taxon>Harpellomycetes</taxon>
        <taxon>Harpellales</taxon>
        <taxon>Legeriomycetaceae</taxon>
        <taxon>Smittium</taxon>
    </lineage>
</organism>
<gene>
    <name evidence="2" type="ORF">AYI69_g9421</name>
</gene>
<reference evidence="3" key="1">
    <citation type="submission" date="2017-01" db="EMBL/GenBank/DDBJ databases">
        <authorList>
            <person name="Wang Y."/>
            <person name="White M."/>
            <person name="Kvist S."/>
            <person name="Moncalvo J.-M."/>
        </authorList>
    </citation>
    <scope>NUCLEOTIDE SEQUENCE [LARGE SCALE GENOMIC DNA]</scope>
    <source>
        <strain evidence="3">ID-206-W2</strain>
    </source>
</reference>
<evidence type="ECO:0000313" key="3">
    <source>
        <dbReference type="Proteomes" id="UP000187429"/>
    </source>
</evidence>
<dbReference type="AlphaFoldDB" id="A0A1R1XCM5"/>
<feature type="compositionally biased region" description="Gly residues" evidence="1">
    <location>
        <begin position="199"/>
        <end position="210"/>
    </location>
</feature>
<feature type="region of interest" description="Disordered" evidence="1">
    <location>
        <begin position="133"/>
        <end position="170"/>
    </location>
</feature>
<name>A0A1R1XCM5_9FUNG</name>
<comment type="caution">
    <text evidence="2">The sequence shown here is derived from an EMBL/GenBank/DDBJ whole genome shotgun (WGS) entry which is preliminary data.</text>
</comment>
<proteinExistence type="predicted"/>
<keyword evidence="3" id="KW-1185">Reference proteome</keyword>
<accession>A0A1R1XCM5</accession>
<dbReference type="Proteomes" id="UP000187429">
    <property type="component" value="Unassembled WGS sequence"/>
</dbReference>
<feature type="region of interest" description="Disordered" evidence="1">
    <location>
        <begin position="182"/>
        <end position="216"/>
    </location>
</feature>
<feature type="compositionally biased region" description="Polar residues" evidence="1">
    <location>
        <begin position="158"/>
        <end position="169"/>
    </location>
</feature>